<gene>
    <name evidence="2" type="ORF">DSCA_27740</name>
</gene>
<protein>
    <recommendedName>
        <fullName evidence="1">PilZ domain-containing protein</fullName>
    </recommendedName>
</protein>
<dbReference type="SUPFAM" id="SSF141371">
    <property type="entry name" value="PilZ domain-like"/>
    <property type="match status" value="1"/>
</dbReference>
<dbReference type="Proteomes" id="UP000427906">
    <property type="component" value="Chromosome"/>
</dbReference>
<dbReference type="AlphaFoldDB" id="A0A5K7YRD1"/>
<evidence type="ECO:0000313" key="2">
    <source>
        <dbReference type="EMBL" id="BBO68844.1"/>
    </source>
</evidence>
<organism evidence="2 3">
    <name type="scientific">Desulfosarcina alkanivorans</name>
    <dbReference type="NCBI Taxonomy" id="571177"/>
    <lineage>
        <taxon>Bacteria</taxon>
        <taxon>Pseudomonadati</taxon>
        <taxon>Thermodesulfobacteriota</taxon>
        <taxon>Desulfobacteria</taxon>
        <taxon>Desulfobacterales</taxon>
        <taxon>Desulfosarcinaceae</taxon>
        <taxon>Desulfosarcina</taxon>
    </lineage>
</organism>
<proteinExistence type="predicted"/>
<dbReference type="Pfam" id="PF07238">
    <property type="entry name" value="PilZ"/>
    <property type="match status" value="1"/>
</dbReference>
<dbReference type="Gene3D" id="2.40.10.220">
    <property type="entry name" value="predicted glycosyltransferase like domains"/>
    <property type="match status" value="1"/>
</dbReference>
<dbReference type="InterPro" id="IPR009875">
    <property type="entry name" value="PilZ_domain"/>
</dbReference>
<dbReference type="EMBL" id="AP021874">
    <property type="protein sequence ID" value="BBO68844.1"/>
    <property type="molecule type" value="Genomic_DNA"/>
</dbReference>
<dbReference type="RefSeq" id="WP_155316951.1">
    <property type="nucleotide sequence ID" value="NZ_AP021874.1"/>
</dbReference>
<dbReference type="KEGG" id="dalk:DSCA_27740"/>
<reference evidence="2 3" key="1">
    <citation type="submission" date="2019-11" db="EMBL/GenBank/DDBJ databases">
        <title>Comparative genomics of hydrocarbon-degrading Desulfosarcina strains.</title>
        <authorList>
            <person name="Watanabe M."/>
            <person name="Kojima H."/>
            <person name="Fukui M."/>
        </authorList>
    </citation>
    <scope>NUCLEOTIDE SEQUENCE [LARGE SCALE GENOMIC DNA]</scope>
    <source>
        <strain evidence="2 3">PL12</strain>
    </source>
</reference>
<name>A0A5K7YRD1_9BACT</name>
<dbReference type="OrthoDB" id="5420957at2"/>
<keyword evidence="3" id="KW-1185">Reference proteome</keyword>
<sequence>MGNSPNRREYQRHTALFSAKYTVKSGTYRDLIGNVSAGGIFIYTRRDIIDGQRITLRFPIIAFDQKPSVLGTVVRSQDKGFAVKFDSPIEERIPRGSQRLQRNAV</sequence>
<feature type="domain" description="PilZ" evidence="1">
    <location>
        <begin position="6"/>
        <end position="92"/>
    </location>
</feature>
<evidence type="ECO:0000313" key="3">
    <source>
        <dbReference type="Proteomes" id="UP000427906"/>
    </source>
</evidence>
<accession>A0A5K7YRD1</accession>
<evidence type="ECO:0000259" key="1">
    <source>
        <dbReference type="Pfam" id="PF07238"/>
    </source>
</evidence>
<dbReference type="GO" id="GO:0035438">
    <property type="term" value="F:cyclic-di-GMP binding"/>
    <property type="evidence" value="ECO:0007669"/>
    <property type="project" value="InterPro"/>
</dbReference>